<feature type="domain" description="RNA polymerase subunit H/Rpb5 C-terminal" evidence="1">
    <location>
        <begin position="301"/>
        <end position="357"/>
    </location>
</feature>
<gene>
    <name evidence="2" type="ORF">LCPAC201_01550</name>
</gene>
<dbReference type="InterPro" id="IPR036710">
    <property type="entry name" value="RNA_pol_Rpb5_N_sf"/>
</dbReference>
<dbReference type="Gene3D" id="3.40.1340.10">
    <property type="entry name" value="RNA polymerase, Rpb5, N-terminal domain"/>
    <property type="match status" value="1"/>
</dbReference>
<dbReference type="GO" id="GO:0003899">
    <property type="term" value="F:DNA-directed RNA polymerase activity"/>
    <property type="evidence" value="ECO:0007669"/>
    <property type="project" value="InterPro"/>
</dbReference>
<dbReference type="InterPro" id="IPR035913">
    <property type="entry name" value="RPB5-like_sf"/>
</dbReference>
<proteinExistence type="predicted"/>
<dbReference type="GO" id="GO:0006366">
    <property type="term" value="P:transcription by RNA polymerase II"/>
    <property type="evidence" value="ECO:0007669"/>
    <property type="project" value="TreeGrafter"/>
</dbReference>
<dbReference type="GO" id="GO:0042797">
    <property type="term" value="P:tRNA transcription by RNA polymerase III"/>
    <property type="evidence" value="ECO:0007669"/>
    <property type="project" value="TreeGrafter"/>
</dbReference>
<accession>A0A481Z4S0</accession>
<dbReference type="Pfam" id="PF01191">
    <property type="entry name" value="RNA_pol_Rpb5_C"/>
    <property type="match status" value="1"/>
</dbReference>
<dbReference type="EMBL" id="MK500500">
    <property type="protein sequence ID" value="QBK90854.1"/>
    <property type="molecule type" value="Genomic_DNA"/>
</dbReference>
<dbReference type="InterPro" id="IPR014381">
    <property type="entry name" value="Arch_Rpo5/euc_Rpb5"/>
</dbReference>
<evidence type="ECO:0000259" key="1">
    <source>
        <dbReference type="Pfam" id="PF01191"/>
    </source>
</evidence>
<dbReference type="PANTHER" id="PTHR10535">
    <property type="entry name" value="DNA-DIRECTED RNA POLYMERASES I, II, AND III SUBUNIT RPABC1"/>
    <property type="match status" value="1"/>
</dbReference>
<keyword evidence="2" id="KW-0240">DNA-directed RNA polymerase</keyword>
<dbReference type="GO" id="GO:0003677">
    <property type="term" value="F:DNA binding"/>
    <property type="evidence" value="ECO:0007669"/>
    <property type="project" value="InterPro"/>
</dbReference>
<dbReference type="SUPFAM" id="SSF55287">
    <property type="entry name" value="RPB5-like RNA polymerase subunit"/>
    <property type="match status" value="1"/>
</dbReference>
<evidence type="ECO:0000313" key="2">
    <source>
        <dbReference type="EMBL" id="QBK90854.1"/>
    </source>
</evidence>
<reference evidence="2" key="1">
    <citation type="journal article" date="2019" name="MBio">
        <title>Virus Genomes from Deep Sea Sediments Expand the Ocean Megavirome and Support Independent Origins of Viral Gigantism.</title>
        <authorList>
            <person name="Backstrom D."/>
            <person name="Yutin N."/>
            <person name="Jorgensen S.L."/>
            <person name="Dharamshi J."/>
            <person name="Homa F."/>
            <person name="Zaremba-Niedwiedzka K."/>
            <person name="Spang A."/>
            <person name="Wolf Y.I."/>
            <person name="Koonin E.V."/>
            <person name="Ettema T.J."/>
        </authorList>
    </citation>
    <scope>NUCLEOTIDE SEQUENCE</scope>
</reference>
<keyword evidence="2" id="KW-0804">Transcription</keyword>
<sequence>MALPNPGIINSEGTVSNVEIRPTGQFTPFVPTSQTTPIMPPTVAQQFILHPPITQQPVHHPPITQELVLHPPRTTVTPRTIQPISRTIPPLINIPPLSQTIAPSPSVSGTKKSEKITPEKIPIPLQLNIPPERYNSPMVRQKMKQNPKIYILYKVVTNILTILRKRGYAIPEEFDDLKTMTPNEFILTYLQKVGENQTLREYLSRDFYRRDRNNPGKLEIIHVNYPETPVESGTTTKSQIDHLVEVLGLRLNANNNLNPAVRRVMIVSELQLSPQSKTSLKNHIAFKFELYTYSEISFLASRHFIVPAHRVLTQDEVMIMVKGGILISTLKTIAKDDPIVREYGFSVDDIIEITRYNYLYLHPIIVTIEYRVVSRKLMVPKK</sequence>
<organism evidence="2">
    <name type="scientific">Pithovirus LCPAC201</name>
    <dbReference type="NCBI Taxonomy" id="2506591"/>
    <lineage>
        <taxon>Viruses</taxon>
        <taxon>Pithoviruses</taxon>
    </lineage>
</organism>
<name>A0A481Z4S0_9VIRU</name>
<dbReference type="GO" id="GO:0006362">
    <property type="term" value="P:transcription elongation by RNA polymerase I"/>
    <property type="evidence" value="ECO:0007669"/>
    <property type="project" value="TreeGrafter"/>
</dbReference>
<dbReference type="PANTHER" id="PTHR10535:SF2">
    <property type="entry name" value="DNA-DIRECTED RNA POLYMERASE V SUBUNIT 5A"/>
    <property type="match status" value="1"/>
</dbReference>
<dbReference type="InterPro" id="IPR000783">
    <property type="entry name" value="RNA_pol_subH/Rpb5_C"/>
</dbReference>
<dbReference type="GO" id="GO:0000428">
    <property type="term" value="C:DNA-directed RNA polymerase complex"/>
    <property type="evidence" value="ECO:0007669"/>
    <property type="project" value="UniProtKB-KW"/>
</dbReference>
<protein>
    <submittedName>
        <fullName evidence="2">DNA-directed RNA polymerase subunit 5</fullName>
    </submittedName>
</protein>
<dbReference type="Gene3D" id="3.90.940.20">
    <property type="entry name" value="RPB5-like RNA polymerase subunit"/>
    <property type="match status" value="1"/>
</dbReference>